<organism evidence="4 5">
    <name type="scientific">Muricoccus nepalensis</name>
    <dbReference type="NCBI Taxonomy" id="1854500"/>
    <lineage>
        <taxon>Bacteria</taxon>
        <taxon>Pseudomonadati</taxon>
        <taxon>Pseudomonadota</taxon>
        <taxon>Alphaproteobacteria</taxon>
        <taxon>Acetobacterales</taxon>
        <taxon>Roseomonadaceae</taxon>
        <taxon>Muricoccus</taxon>
    </lineage>
</organism>
<dbReference type="InterPro" id="IPR036629">
    <property type="entry name" value="YjbJ_sf"/>
</dbReference>
<reference evidence="4 5" key="1">
    <citation type="journal article" date="2019" name="Environ. Microbiol.">
        <title>Species interactions and distinct microbial communities in high Arctic permafrost affected cryosols are associated with the CH4 and CO2 gas fluxes.</title>
        <authorList>
            <person name="Altshuler I."/>
            <person name="Hamel J."/>
            <person name="Turney S."/>
            <person name="Magnuson E."/>
            <person name="Levesque R."/>
            <person name="Greer C."/>
            <person name="Whyte L.G."/>
        </authorList>
    </citation>
    <scope>NUCLEOTIDE SEQUENCE [LARGE SCALE GENOMIC DNA]</scope>
    <source>
        <strain evidence="4 5">S9.3B</strain>
    </source>
</reference>
<dbReference type="EMBL" id="RCZP01000015">
    <property type="protein sequence ID" value="TPG53694.1"/>
    <property type="molecule type" value="Genomic_DNA"/>
</dbReference>
<name>A0A502FW48_9PROT</name>
<sequence length="60" mass="6061">MDKDRLEGAAKQAAGSVKEAFGKLTGNAEAQAEGAAQKTEGKIQNAAGGAKDTLRDATGR</sequence>
<evidence type="ECO:0000259" key="3">
    <source>
        <dbReference type="Pfam" id="PF05532"/>
    </source>
</evidence>
<protein>
    <submittedName>
        <fullName evidence="4">CsbD family protein</fullName>
    </submittedName>
</protein>
<feature type="domain" description="CsbD-like" evidence="3">
    <location>
        <begin position="4"/>
        <end position="56"/>
    </location>
</feature>
<dbReference type="SUPFAM" id="SSF69047">
    <property type="entry name" value="Hypothetical protein YjbJ"/>
    <property type="match status" value="1"/>
</dbReference>
<comment type="similarity">
    <text evidence="1">Belongs to the UPF0337 (CsbD) family.</text>
</comment>
<dbReference type="Gene3D" id="1.10.1470.10">
    <property type="entry name" value="YjbJ"/>
    <property type="match status" value="1"/>
</dbReference>
<evidence type="ECO:0000313" key="5">
    <source>
        <dbReference type="Proteomes" id="UP000317078"/>
    </source>
</evidence>
<dbReference type="RefSeq" id="WP_140884700.1">
    <property type="nucleotide sequence ID" value="NZ_RCZP01000015.1"/>
</dbReference>
<feature type="region of interest" description="Disordered" evidence="2">
    <location>
        <begin position="29"/>
        <end position="60"/>
    </location>
</feature>
<gene>
    <name evidence="4" type="ORF">EAH89_15965</name>
</gene>
<dbReference type="PANTHER" id="PTHR34977">
    <property type="entry name" value="UPF0337 PROTEIN YJBJ"/>
    <property type="match status" value="1"/>
</dbReference>
<evidence type="ECO:0000256" key="2">
    <source>
        <dbReference type="SAM" id="MobiDB-lite"/>
    </source>
</evidence>
<accession>A0A502FW48</accession>
<dbReference type="Pfam" id="PF05532">
    <property type="entry name" value="CsbD"/>
    <property type="match status" value="1"/>
</dbReference>
<proteinExistence type="inferred from homology"/>
<evidence type="ECO:0000256" key="1">
    <source>
        <dbReference type="ARBA" id="ARBA00009129"/>
    </source>
</evidence>
<evidence type="ECO:0000313" key="4">
    <source>
        <dbReference type="EMBL" id="TPG53694.1"/>
    </source>
</evidence>
<dbReference type="InterPro" id="IPR008462">
    <property type="entry name" value="CsbD"/>
</dbReference>
<dbReference type="Proteomes" id="UP000317078">
    <property type="component" value="Unassembled WGS sequence"/>
</dbReference>
<keyword evidence="5" id="KW-1185">Reference proteome</keyword>
<dbReference type="PANTHER" id="PTHR34977:SF1">
    <property type="entry name" value="UPF0337 PROTEIN YJBJ"/>
    <property type="match status" value="1"/>
</dbReference>
<comment type="caution">
    <text evidence="4">The sequence shown here is derived from an EMBL/GenBank/DDBJ whole genome shotgun (WGS) entry which is preliminary data.</text>
</comment>
<dbReference type="AlphaFoldDB" id="A0A502FW48"/>
<dbReference type="InterPro" id="IPR050423">
    <property type="entry name" value="UPF0337_stress_rsp"/>
</dbReference>